<dbReference type="InterPro" id="IPR013226">
    <property type="entry name" value="Pal1"/>
</dbReference>
<feature type="compositionally biased region" description="Polar residues" evidence="1">
    <location>
        <begin position="1"/>
        <end position="21"/>
    </location>
</feature>
<accession>A0AAV5RRY4</accession>
<keyword evidence="3" id="KW-1185">Reference proteome</keyword>
<comment type="caution">
    <text evidence="2">The sequence shown here is derived from an EMBL/GenBank/DDBJ whole genome shotgun (WGS) entry which is preliminary data.</text>
</comment>
<dbReference type="AlphaFoldDB" id="A0AAV5RRY4"/>
<dbReference type="PANTHER" id="PTHR28307">
    <property type="entry name" value="PROTEIN PAL1"/>
    <property type="match status" value="1"/>
</dbReference>
<feature type="region of interest" description="Disordered" evidence="1">
    <location>
        <begin position="1"/>
        <end position="82"/>
    </location>
</feature>
<sequence length="240" mass="26131">MTDSKGNSSSQSQTNGANSKVRTPGHDRRYSNFADLDPIDRLDQSGIPGLSFHHDGPFDVISPKRNSRDNQNAPILAFPDEKDVPIETLRTVPKPKLSRRAEKDDIDILDDIFGVNDVDEDNSDSADDDGDDDFLLDPDDTVARSNIVHGQYTDGLGSTTFLAGAGAPSRSNTLNRGSGNDVELVDFSSDHDGDERDLLDNDNDLLSAAPVSNGYERFGKEENLIDLDTNVTKRTAASHI</sequence>
<dbReference type="Pfam" id="PF08316">
    <property type="entry name" value="Pal1"/>
    <property type="match status" value="1"/>
</dbReference>
<dbReference type="PANTHER" id="PTHR28307:SF2">
    <property type="entry name" value="PROTEIN PAL1"/>
    <property type="match status" value="1"/>
</dbReference>
<gene>
    <name evidence="2" type="ORF">DAKH74_007990</name>
</gene>
<evidence type="ECO:0000313" key="3">
    <source>
        <dbReference type="Proteomes" id="UP001377567"/>
    </source>
</evidence>
<evidence type="ECO:0000256" key="1">
    <source>
        <dbReference type="SAM" id="MobiDB-lite"/>
    </source>
</evidence>
<organism evidence="2 3">
    <name type="scientific">Maudiozyma humilis</name>
    <name type="common">Sour dough yeast</name>
    <name type="synonym">Kazachstania humilis</name>
    <dbReference type="NCBI Taxonomy" id="51915"/>
    <lineage>
        <taxon>Eukaryota</taxon>
        <taxon>Fungi</taxon>
        <taxon>Dikarya</taxon>
        <taxon>Ascomycota</taxon>
        <taxon>Saccharomycotina</taxon>
        <taxon>Saccharomycetes</taxon>
        <taxon>Saccharomycetales</taxon>
        <taxon>Saccharomycetaceae</taxon>
        <taxon>Maudiozyma</taxon>
    </lineage>
</organism>
<dbReference type="Proteomes" id="UP001377567">
    <property type="component" value="Unassembled WGS sequence"/>
</dbReference>
<dbReference type="GO" id="GO:0005737">
    <property type="term" value="C:cytoplasm"/>
    <property type="evidence" value="ECO:0007669"/>
    <property type="project" value="TreeGrafter"/>
</dbReference>
<protein>
    <submittedName>
        <fullName evidence="2">Uncharacterized protein</fullName>
    </submittedName>
</protein>
<reference evidence="2 3" key="1">
    <citation type="journal article" date="2023" name="Elife">
        <title>Identification of key yeast species and microbe-microbe interactions impacting larval growth of Drosophila in the wild.</title>
        <authorList>
            <person name="Mure A."/>
            <person name="Sugiura Y."/>
            <person name="Maeda R."/>
            <person name="Honda K."/>
            <person name="Sakurai N."/>
            <person name="Takahashi Y."/>
            <person name="Watada M."/>
            <person name="Katoh T."/>
            <person name="Gotoh A."/>
            <person name="Gotoh Y."/>
            <person name="Taniguchi I."/>
            <person name="Nakamura K."/>
            <person name="Hayashi T."/>
            <person name="Katayama T."/>
            <person name="Uemura T."/>
            <person name="Hattori Y."/>
        </authorList>
    </citation>
    <scope>NUCLEOTIDE SEQUENCE [LARGE SCALE GENOMIC DNA]</scope>
    <source>
        <strain evidence="2 3">KH-74</strain>
    </source>
</reference>
<evidence type="ECO:0000313" key="2">
    <source>
        <dbReference type="EMBL" id="GMM54183.1"/>
    </source>
</evidence>
<proteinExistence type="predicted"/>
<dbReference type="EMBL" id="BTGD01000001">
    <property type="protein sequence ID" value="GMM54183.1"/>
    <property type="molecule type" value="Genomic_DNA"/>
</dbReference>
<name>A0AAV5RRY4_MAUHU</name>